<reference evidence="1" key="1">
    <citation type="submission" date="2011-11" db="EMBL/GenBank/DDBJ databases">
        <title>The Genome Sequence of Fusarium oxysporum PHW808.</title>
        <authorList>
            <consortium name="The Broad Institute Genome Sequencing Platform"/>
            <person name="Ma L.-J."/>
            <person name="Gale L.R."/>
            <person name="Schwartz D.C."/>
            <person name="Zhou S."/>
            <person name="Corby-Kistler H."/>
            <person name="Young S.K."/>
            <person name="Zeng Q."/>
            <person name="Gargeya S."/>
            <person name="Fitzgerald M."/>
            <person name="Haas B."/>
            <person name="Abouelleil A."/>
            <person name="Alvarado L."/>
            <person name="Arachchi H.M."/>
            <person name="Berlin A."/>
            <person name="Brown A."/>
            <person name="Chapman S.B."/>
            <person name="Chen Z."/>
            <person name="Dunbar C."/>
            <person name="Freedman E."/>
            <person name="Gearin G."/>
            <person name="Goldberg J."/>
            <person name="Griggs A."/>
            <person name="Gujja S."/>
            <person name="Heiman D."/>
            <person name="Howarth C."/>
            <person name="Larson L."/>
            <person name="Lui A."/>
            <person name="MacDonald P.J.P."/>
            <person name="Montmayeur A."/>
            <person name="Murphy C."/>
            <person name="Neiman D."/>
            <person name="Pearson M."/>
            <person name="Priest M."/>
            <person name="Roberts A."/>
            <person name="Saif S."/>
            <person name="Shea T."/>
            <person name="Shenoy N."/>
            <person name="Sisk P."/>
            <person name="Stolte C."/>
            <person name="Sykes S."/>
            <person name="Wortman J."/>
            <person name="Nusbaum C."/>
            <person name="Birren B."/>
        </authorList>
    </citation>
    <scope>NUCLEOTIDE SEQUENCE [LARGE SCALE GENOMIC DNA]</scope>
    <source>
        <strain evidence="1">54008</strain>
    </source>
</reference>
<name>X0H353_FUSOX</name>
<reference evidence="1" key="2">
    <citation type="submission" date="2014-03" db="EMBL/GenBank/DDBJ databases">
        <title>The Genome Annotation of Fusarium oxysporum PHW808.</title>
        <authorList>
            <consortium name="The Broad Institute Genomics Platform"/>
            <person name="Ma L.-J."/>
            <person name="Corby-Kistler H."/>
            <person name="Broz K."/>
            <person name="Gale L.R."/>
            <person name="Jonkers W."/>
            <person name="O'Donnell K."/>
            <person name="Ploetz R."/>
            <person name="Steinberg C."/>
            <person name="Schwartz D.C."/>
            <person name="VanEtten H."/>
            <person name="Zhou S."/>
            <person name="Young S.K."/>
            <person name="Zeng Q."/>
            <person name="Gargeya S."/>
            <person name="Fitzgerald M."/>
            <person name="Abouelleil A."/>
            <person name="Alvarado L."/>
            <person name="Chapman S.B."/>
            <person name="Gainer-Dewar J."/>
            <person name="Goldberg J."/>
            <person name="Griggs A."/>
            <person name="Gujja S."/>
            <person name="Hansen M."/>
            <person name="Howarth C."/>
            <person name="Imamovic A."/>
            <person name="Ireland A."/>
            <person name="Larimer J."/>
            <person name="McCowan C."/>
            <person name="Murphy C."/>
            <person name="Pearson M."/>
            <person name="Poon T.W."/>
            <person name="Priest M."/>
            <person name="Roberts A."/>
            <person name="Saif S."/>
            <person name="Shea T."/>
            <person name="Sykes S."/>
            <person name="Wortman J."/>
            <person name="Nusbaum C."/>
            <person name="Birren B."/>
        </authorList>
    </citation>
    <scope>NUCLEOTIDE SEQUENCE</scope>
    <source>
        <strain evidence="1">54008</strain>
    </source>
</reference>
<dbReference type="Proteomes" id="UP000030676">
    <property type="component" value="Unassembled WGS sequence"/>
</dbReference>
<organism evidence="1">
    <name type="scientific">Fusarium oxysporum f. sp. conglutinans race 2 54008</name>
    <dbReference type="NCBI Taxonomy" id="1089457"/>
    <lineage>
        <taxon>Eukaryota</taxon>
        <taxon>Fungi</taxon>
        <taxon>Dikarya</taxon>
        <taxon>Ascomycota</taxon>
        <taxon>Pezizomycotina</taxon>
        <taxon>Sordariomycetes</taxon>
        <taxon>Hypocreomycetidae</taxon>
        <taxon>Hypocreales</taxon>
        <taxon>Nectriaceae</taxon>
        <taxon>Fusarium</taxon>
        <taxon>Fusarium oxysporum species complex</taxon>
    </lineage>
</organism>
<evidence type="ECO:0000313" key="1">
    <source>
        <dbReference type="EMBL" id="EXL66465.1"/>
    </source>
</evidence>
<sequence length="89" mass="10326">MGSSHEGRSYKRSTIPWLVLCEAIRERMKTDIIEDDFPEGPGYNYNTIEWLETMTYGTGWYEQSLTECVLEELGFHTPDMDDDPATKNI</sequence>
<dbReference type="HOGENOM" id="CLU_2454828_0_0_1"/>
<protein>
    <submittedName>
        <fullName evidence="1">Uncharacterized protein</fullName>
    </submittedName>
</protein>
<dbReference type="EMBL" id="KK033442">
    <property type="protein sequence ID" value="EXL66465.1"/>
    <property type="molecule type" value="Genomic_DNA"/>
</dbReference>
<dbReference type="AlphaFoldDB" id="X0H353"/>
<proteinExistence type="predicted"/>
<accession>X0H353</accession>
<gene>
    <name evidence="1" type="ORF">FOPG_17358</name>
</gene>